<evidence type="ECO:0008006" key="3">
    <source>
        <dbReference type="Google" id="ProtNLM"/>
    </source>
</evidence>
<evidence type="ECO:0000313" key="2">
    <source>
        <dbReference type="Proteomes" id="UP001500879"/>
    </source>
</evidence>
<name>A0ABN0Y5T2_9ACTN</name>
<reference evidence="1 2" key="1">
    <citation type="journal article" date="2019" name="Int. J. Syst. Evol. Microbiol.">
        <title>The Global Catalogue of Microorganisms (GCM) 10K type strain sequencing project: providing services to taxonomists for standard genome sequencing and annotation.</title>
        <authorList>
            <consortium name="The Broad Institute Genomics Platform"/>
            <consortium name="The Broad Institute Genome Sequencing Center for Infectious Disease"/>
            <person name="Wu L."/>
            <person name="Ma J."/>
        </authorList>
    </citation>
    <scope>NUCLEOTIDE SEQUENCE [LARGE SCALE GENOMIC DNA]</scope>
    <source>
        <strain evidence="1 2">JCM 4788</strain>
    </source>
</reference>
<evidence type="ECO:0000313" key="1">
    <source>
        <dbReference type="EMBL" id="GAA0384275.1"/>
    </source>
</evidence>
<comment type="caution">
    <text evidence="1">The sequence shown here is derived from an EMBL/GenBank/DDBJ whole genome shotgun (WGS) entry which is preliminary data.</text>
</comment>
<dbReference type="EMBL" id="BAAABX010000003">
    <property type="protein sequence ID" value="GAA0384275.1"/>
    <property type="molecule type" value="Genomic_DNA"/>
</dbReference>
<gene>
    <name evidence="1" type="ORF">GCM10010357_01450</name>
</gene>
<organism evidence="1 2">
    <name type="scientific">Streptomyces luteireticuli</name>
    <dbReference type="NCBI Taxonomy" id="173858"/>
    <lineage>
        <taxon>Bacteria</taxon>
        <taxon>Bacillati</taxon>
        <taxon>Actinomycetota</taxon>
        <taxon>Actinomycetes</taxon>
        <taxon>Kitasatosporales</taxon>
        <taxon>Streptomycetaceae</taxon>
        <taxon>Streptomyces</taxon>
    </lineage>
</organism>
<dbReference type="RefSeq" id="WP_344018498.1">
    <property type="nucleotide sequence ID" value="NZ_BAAABX010000003.1"/>
</dbReference>
<keyword evidence="2" id="KW-1185">Reference proteome</keyword>
<sequence length="74" mass="8545">MISHATPQKHDATYDHRAQQVALPIKVYNRDGTSEETILIITPDELHVYAIQFERMIDKRKKAQAAERSERALV</sequence>
<protein>
    <recommendedName>
        <fullName evidence="3">DUF397 domain-containing protein</fullName>
    </recommendedName>
</protein>
<dbReference type="Proteomes" id="UP001500879">
    <property type="component" value="Unassembled WGS sequence"/>
</dbReference>
<accession>A0ABN0Y5T2</accession>
<proteinExistence type="predicted"/>